<keyword evidence="3" id="KW-1185">Reference proteome</keyword>
<dbReference type="OrthoDB" id="274516at2"/>
<dbReference type="Gene3D" id="3.30.950.30">
    <property type="entry name" value="Schlafen, AAA domain"/>
    <property type="match status" value="1"/>
</dbReference>
<organism evidence="2 3">
    <name type="scientific">Allorhodopirellula solitaria</name>
    <dbReference type="NCBI Taxonomy" id="2527987"/>
    <lineage>
        <taxon>Bacteria</taxon>
        <taxon>Pseudomonadati</taxon>
        <taxon>Planctomycetota</taxon>
        <taxon>Planctomycetia</taxon>
        <taxon>Pirellulales</taxon>
        <taxon>Pirellulaceae</taxon>
        <taxon>Allorhodopirellula</taxon>
    </lineage>
</organism>
<dbReference type="Proteomes" id="UP000318053">
    <property type="component" value="Unassembled WGS sequence"/>
</dbReference>
<accession>A0A5C5XXS9</accession>
<evidence type="ECO:0000313" key="3">
    <source>
        <dbReference type="Proteomes" id="UP000318053"/>
    </source>
</evidence>
<dbReference type="RefSeq" id="WP_146391218.1">
    <property type="nucleotide sequence ID" value="NZ_SJPK01000004.1"/>
</dbReference>
<comment type="caution">
    <text evidence="2">The sequence shown here is derived from an EMBL/GenBank/DDBJ whole genome shotgun (WGS) entry which is preliminary data.</text>
</comment>
<reference evidence="2 3" key="1">
    <citation type="submission" date="2019-02" db="EMBL/GenBank/DDBJ databases">
        <title>Deep-cultivation of Planctomycetes and their phenomic and genomic characterization uncovers novel biology.</title>
        <authorList>
            <person name="Wiegand S."/>
            <person name="Jogler M."/>
            <person name="Boedeker C."/>
            <person name="Pinto D."/>
            <person name="Vollmers J."/>
            <person name="Rivas-Marin E."/>
            <person name="Kohn T."/>
            <person name="Peeters S.H."/>
            <person name="Heuer A."/>
            <person name="Rast P."/>
            <person name="Oberbeckmann S."/>
            <person name="Bunk B."/>
            <person name="Jeske O."/>
            <person name="Meyerdierks A."/>
            <person name="Storesund J.E."/>
            <person name="Kallscheuer N."/>
            <person name="Luecker S."/>
            <person name="Lage O.M."/>
            <person name="Pohl T."/>
            <person name="Merkel B.J."/>
            <person name="Hornburger P."/>
            <person name="Mueller R.-W."/>
            <person name="Bruemmer F."/>
            <person name="Labrenz M."/>
            <person name="Spormann A.M."/>
            <person name="Op Den Camp H."/>
            <person name="Overmann J."/>
            <person name="Amann R."/>
            <person name="Jetten M.S.M."/>
            <person name="Mascher T."/>
            <person name="Medema M.H."/>
            <person name="Devos D.P."/>
            <person name="Kaster A.-K."/>
            <person name="Ovreas L."/>
            <person name="Rohde M."/>
            <person name="Galperin M.Y."/>
            <person name="Jogler C."/>
        </authorList>
    </citation>
    <scope>NUCLEOTIDE SEQUENCE [LARGE SCALE GENOMIC DNA]</scope>
    <source>
        <strain evidence="2 3">CA85</strain>
    </source>
</reference>
<dbReference type="AlphaFoldDB" id="A0A5C5XXS9"/>
<dbReference type="InterPro" id="IPR038461">
    <property type="entry name" value="Schlafen_AlbA_2_dom_sf"/>
</dbReference>
<dbReference type="EMBL" id="SJPK01000004">
    <property type="protein sequence ID" value="TWT67321.1"/>
    <property type="molecule type" value="Genomic_DNA"/>
</dbReference>
<protein>
    <submittedName>
        <fullName evidence="2">Divergent AAA domain protein</fullName>
    </submittedName>
</protein>
<gene>
    <name evidence="2" type="ORF">CA85_21710</name>
</gene>
<proteinExistence type="predicted"/>
<name>A0A5C5XXS9_9BACT</name>
<evidence type="ECO:0000259" key="1">
    <source>
        <dbReference type="Pfam" id="PF04326"/>
    </source>
</evidence>
<sequence>MSHIDITNIDTLAIPFSEDDEFEFKSSATPHKELGKKIACAVSGFANAGGGVFIAGVDANGDPDGGFAPQVGRQDLRDWVDQIVHQVTPTPSYEIKLLDDAQGRGTLNSGCSVVAIAIEESFLGPHMASDNKYYIRAGAHTVPARHFIVEAIWAKRHYAKPRLTHLFRTKPTNSQSVQLGILALTSSPAVDIKINLAPLGELLARLEQYFPLRVPVIDSEHPFFFDVSTWTMMKDRFGENVELDVNYHDLMGNSYQYKTVLDIEASFGPMRLDADAAEKVAKSLESIDKSLKSRK</sequence>
<feature type="domain" description="Schlafen AlbA-2" evidence="1">
    <location>
        <begin position="18"/>
        <end position="144"/>
    </location>
</feature>
<dbReference type="InterPro" id="IPR007421">
    <property type="entry name" value="Schlafen_AlbA_2_dom"/>
</dbReference>
<evidence type="ECO:0000313" key="2">
    <source>
        <dbReference type="EMBL" id="TWT67321.1"/>
    </source>
</evidence>
<dbReference type="Pfam" id="PF04326">
    <property type="entry name" value="SLFN_AlbA_2"/>
    <property type="match status" value="1"/>
</dbReference>